<evidence type="ECO:0000313" key="15">
    <source>
        <dbReference type="EMBL" id="AWU78176.1"/>
    </source>
</evidence>
<name>A0A2U9RAW8_PICKU</name>
<evidence type="ECO:0000256" key="5">
    <source>
        <dbReference type="ARBA" id="ARBA00022801"/>
    </source>
</evidence>
<feature type="binding site" evidence="9">
    <location>
        <position position="347"/>
    </location>
    <ligand>
        <name>Zn(2+)</name>
        <dbReference type="ChEBI" id="CHEBI:29105"/>
        <note>catalytic</note>
    </ligand>
</feature>
<dbReference type="InterPro" id="IPR027268">
    <property type="entry name" value="Peptidase_M4/M1_CTD_sf"/>
</dbReference>
<evidence type="ECO:0000256" key="11">
    <source>
        <dbReference type="RuleBase" id="RU364040"/>
    </source>
</evidence>
<feature type="binding site" evidence="9">
    <location>
        <position position="366"/>
    </location>
    <ligand>
        <name>Zn(2+)</name>
        <dbReference type="ChEBI" id="CHEBI:29105"/>
        <note>catalytic</note>
    </ligand>
</feature>
<dbReference type="Pfam" id="PF17900">
    <property type="entry name" value="Peptidase_M1_N"/>
    <property type="match status" value="1"/>
</dbReference>
<dbReference type="PRINTS" id="PR00756">
    <property type="entry name" value="ALADIPTASE"/>
</dbReference>
<feature type="domain" description="ERAP1-like C-terminal" evidence="13">
    <location>
        <begin position="547"/>
        <end position="855"/>
    </location>
</feature>
<dbReference type="InterPro" id="IPR014782">
    <property type="entry name" value="Peptidase_M1_dom"/>
</dbReference>
<evidence type="ECO:0000256" key="7">
    <source>
        <dbReference type="ARBA" id="ARBA00023049"/>
    </source>
</evidence>
<dbReference type="FunFam" id="1.10.390.10:FF:000001">
    <property type="entry name" value="Aminopeptidase"/>
    <property type="match status" value="1"/>
</dbReference>
<dbReference type="Pfam" id="PF11838">
    <property type="entry name" value="ERAP1_C"/>
    <property type="match status" value="1"/>
</dbReference>
<dbReference type="InterPro" id="IPR024571">
    <property type="entry name" value="ERAP1-like_C_dom"/>
</dbReference>
<evidence type="ECO:0000256" key="6">
    <source>
        <dbReference type="ARBA" id="ARBA00022833"/>
    </source>
</evidence>
<dbReference type="GO" id="GO:0006508">
    <property type="term" value="P:proteolysis"/>
    <property type="evidence" value="ECO:0007669"/>
    <property type="project" value="UniProtKB-KW"/>
</dbReference>
<dbReference type="GO" id="GO:0043171">
    <property type="term" value="P:peptide catabolic process"/>
    <property type="evidence" value="ECO:0007669"/>
    <property type="project" value="TreeGrafter"/>
</dbReference>
<feature type="binding site" evidence="9">
    <location>
        <position position="343"/>
    </location>
    <ligand>
        <name>Zn(2+)</name>
        <dbReference type="ChEBI" id="CHEBI:29105"/>
        <note>catalytic</note>
    </ligand>
</feature>
<evidence type="ECO:0000256" key="9">
    <source>
        <dbReference type="PIRSR" id="PIRSR634016-3"/>
    </source>
</evidence>
<gene>
    <name evidence="15" type="ORF">C5L36_0E02400</name>
</gene>
<dbReference type="GO" id="GO:0042277">
    <property type="term" value="F:peptide binding"/>
    <property type="evidence" value="ECO:0007669"/>
    <property type="project" value="TreeGrafter"/>
</dbReference>
<feature type="site" description="Transition state stabilizer" evidence="10">
    <location>
        <position position="429"/>
    </location>
</feature>
<dbReference type="InterPro" id="IPR034016">
    <property type="entry name" value="M1_APN-typ"/>
</dbReference>
<dbReference type="VEuPathDB" id="FungiDB:C5L36_0E02400"/>
<accession>A0A2U9RAW8</accession>
<dbReference type="PANTHER" id="PTHR11533">
    <property type="entry name" value="PROTEASE M1 ZINC METALLOPROTEASE"/>
    <property type="match status" value="1"/>
</dbReference>
<evidence type="ECO:0000256" key="4">
    <source>
        <dbReference type="ARBA" id="ARBA00022723"/>
    </source>
</evidence>
<dbReference type="SUPFAM" id="SSF55486">
    <property type="entry name" value="Metalloproteases ('zincins'), catalytic domain"/>
    <property type="match status" value="1"/>
</dbReference>
<dbReference type="Gene3D" id="2.60.40.1910">
    <property type="match status" value="1"/>
</dbReference>
<keyword evidence="16" id="KW-1185">Reference proteome</keyword>
<dbReference type="GO" id="GO:0005737">
    <property type="term" value="C:cytoplasm"/>
    <property type="evidence" value="ECO:0007669"/>
    <property type="project" value="TreeGrafter"/>
</dbReference>
<evidence type="ECO:0000256" key="3">
    <source>
        <dbReference type="ARBA" id="ARBA00022670"/>
    </source>
</evidence>
<sequence length="877" mass="100232">MFPFLYKSFSSGLRNRINLRAMCNTVTKRGFPDTSLHEQLPRNVLPTNYDVKCYNIDQVKNVFKGRAIIDLDVLEKTKSITLNQKFLNFDKVVVKGRDASQEVSEITKNDEKETVEFKLKNEIEPSEKCIQLVIDFNGLIRTDMAGFYTSNYKNDKGETKYILTTQFESTDARSAFPCYDEPNCKATFRISIEVSKELTVLSNMPLEKETETDSEKKLCIFAKTPKMSTYLVAWAIGQFEYVESSTAREYNGARLPIRVYTIPGQSENGRYALETAQNAVDYLSTVFDIDYPLPKLDLLAVPQFGANAMENWGLVTFRATALLFDPVKSSIEYKVKVSYVVSHEVAHSWFGNYCTMNWWSDLWLNESFATYIAWLCVDHKHPEWEVFNSFVSSSMQSALDLDSLKNSHPVEVQVYHANEIDEIFDAISYLKGGSVIRMVAESIGIELFLKGVSNYLKKYPFGNAKSDDLWDAISEVSNQNITELVEPWIRAIGFPSLHVSKEGDKIKIEQKRFLTEGITEEDDQITWWIPNVEGMNTKEVKIDDDDFLKLNKNTTGFYRVFYSEELFDNIVKNLDKLTAKDKIGLVADTGAGARAGLVATSQFLELISQLKNENDVAVWSQIIDRLGALRNSFFSDEEISSKLLNFSKDLYKSKFEELINTKNLDFNQQRLASLIFEQAGICGLDSAVQKASQLFKANDIKPHFKQAIYRTLLANESTATEEVFNTIIKDVKEPNTIDSREVALRALGSIKNSKSFLSNILELFFDGTVPEMDYQFLATPLAANFSTKVEFWSYFKMNYPKFRGDVSMWTLDRVIKNFLPKLVSDELATDIEKFFSDKDNAGYEKGLKQSLDSIHNDCAWSRRATEDVSRWFIKHGY</sequence>
<feature type="domain" description="Peptidase M1 membrane alanine aminopeptidase" evidence="12">
    <location>
        <begin position="271"/>
        <end position="488"/>
    </location>
</feature>
<evidence type="ECO:0000256" key="1">
    <source>
        <dbReference type="ARBA" id="ARBA00010136"/>
    </source>
</evidence>
<dbReference type="Gene3D" id="2.60.40.1730">
    <property type="entry name" value="tricorn interacting facor f3 domain"/>
    <property type="match status" value="1"/>
</dbReference>
<dbReference type="GeneID" id="40386035"/>
<feature type="domain" description="Aminopeptidase N-like N-terminal" evidence="14">
    <location>
        <begin position="46"/>
        <end position="231"/>
    </location>
</feature>
<dbReference type="CDD" id="cd09601">
    <property type="entry name" value="M1_APN-Q_like"/>
    <property type="match status" value="1"/>
</dbReference>
<dbReference type="SUPFAM" id="SSF63737">
    <property type="entry name" value="Leukotriene A4 hydrolase N-terminal domain"/>
    <property type="match status" value="1"/>
</dbReference>
<dbReference type="InterPro" id="IPR045357">
    <property type="entry name" value="Aminopeptidase_N-like_N"/>
</dbReference>
<dbReference type="EMBL" id="CP028777">
    <property type="protein sequence ID" value="AWU78176.1"/>
    <property type="molecule type" value="Genomic_DNA"/>
</dbReference>
<dbReference type="InterPro" id="IPR042097">
    <property type="entry name" value="Aminopeptidase_N-like_N_sf"/>
</dbReference>
<dbReference type="GO" id="GO:0070006">
    <property type="term" value="F:metalloaminopeptidase activity"/>
    <property type="evidence" value="ECO:0007669"/>
    <property type="project" value="TreeGrafter"/>
</dbReference>
<comment type="cofactor">
    <cofactor evidence="9 11">
        <name>Zn(2+)</name>
        <dbReference type="ChEBI" id="CHEBI:29105"/>
    </cofactor>
    <text evidence="9 11">Binds 1 zinc ion per subunit.</text>
</comment>
<keyword evidence="2 11" id="KW-0031">Aminopeptidase</keyword>
<keyword evidence="4 9" id="KW-0479">Metal-binding</keyword>
<dbReference type="Proteomes" id="UP000249293">
    <property type="component" value="Chromosome 5"/>
</dbReference>
<dbReference type="OrthoDB" id="10031169at2759"/>
<dbReference type="GO" id="GO:0016020">
    <property type="term" value="C:membrane"/>
    <property type="evidence" value="ECO:0007669"/>
    <property type="project" value="TreeGrafter"/>
</dbReference>
<dbReference type="GO" id="GO:0008270">
    <property type="term" value="F:zinc ion binding"/>
    <property type="evidence" value="ECO:0007669"/>
    <property type="project" value="UniProtKB-UniRule"/>
</dbReference>
<protein>
    <recommendedName>
        <fullName evidence="11">Aminopeptidase</fullName>
        <ecNumber evidence="11">3.4.11.-</ecNumber>
    </recommendedName>
</protein>
<organism evidence="15 16">
    <name type="scientific">Pichia kudriavzevii</name>
    <name type="common">Yeast</name>
    <name type="synonym">Issatchenkia orientalis</name>
    <dbReference type="NCBI Taxonomy" id="4909"/>
    <lineage>
        <taxon>Eukaryota</taxon>
        <taxon>Fungi</taxon>
        <taxon>Dikarya</taxon>
        <taxon>Ascomycota</taxon>
        <taxon>Saccharomycotina</taxon>
        <taxon>Pichiomycetes</taxon>
        <taxon>Pichiales</taxon>
        <taxon>Pichiaceae</taxon>
        <taxon>Pichia</taxon>
    </lineage>
</organism>
<evidence type="ECO:0000259" key="13">
    <source>
        <dbReference type="Pfam" id="PF11838"/>
    </source>
</evidence>
<evidence type="ECO:0000259" key="14">
    <source>
        <dbReference type="Pfam" id="PF17900"/>
    </source>
</evidence>
<evidence type="ECO:0000313" key="16">
    <source>
        <dbReference type="Proteomes" id="UP000249293"/>
    </source>
</evidence>
<keyword evidence="3 11" id="KW-0645">Protease</keyword>
<dbReference type="AlphaFoldDB" id="A0A2U9RAW8"/>
<reference evidence="15 16" key="1">
    <citation type="submission" date="2018-06" db="EMBL/GenBank/DDBJ databases">
        <title>Population genomics shows no distinction between pathogenic Candida krusei and environmental Pichia kudriavzevii: One species, four names.</title>
        <authorList>
            <person name="Douglass A.P."/>
            <person name="Offei B."/>
            <person name="Braun-Galleani S."/>
            <person name="Coughlan A.Y."/>
            <person name="Martos A."/>
            <person name="Ortiz-Merino R.A."/>
            <person name="Byrne K.P."/>
            <person name="Wolfe K.H."/>
        </authorList>
    </citation>
    <scope>NUCLEOTIDE SEQUENCE [LARGE SCALE GENOMIC DNA]</scope>
    <source>
        <strain evidence="15 16">CBS573</strain>
    </source>
</reference>
<dbReference type="PANTHER" id="PTHR11533:SF171">
    <property type="entry name" value="AMINOPEPTIDASE"/>
    <property type="match status" value="1"/>
</dbReference>
<comment type="similarity">
    <text evidence="1 11">Belongs to the peptidase M1 family.</text>
</comment>
<proteinExistence type="inferred from homology"/>
<keyword evidence="6 9" id="KW-0862">Zinc</keyword>
<evidence type="ECO:0000256" key="8">
    <source>
        <dbReference type="PIRSR" id="PIRSR634016-1"/>
    </source>
</evidence>
<dbReference type="Pfam" id="PF01433">
    <property type="entry name" value="Peptidase_M1"/>
    <property type="match status" value="1"/>
</dbReference>
<dbReference type="KEGG" id="pkz:C5L36_0E02400"/>
<evidence type="ECO:0000256" key="2">
    <source>
        <dbReference type="ARBA" id="ARBA00022438"/>
    </source>
</evidence>
<dbReference type="InterPro" id="IPR001930">
    <property type="entry name" value="Peptidase_M1"/>
</dbReference>
<dbReference type="FunFam" id="2.60.40.1730:FF:000002">
    <property type="entry name" value="Aminopeptidase"/>
    <property type="match status" value="1"/>
</dbReference>
<evidence type="ECO:0000259" key="12">
    <source>
        <dbReference type="Pfam" id="PF01433"/>
    </source>
</evidence>
<dbReference type="InterPro" id="IPR050344">
    <property type="entry name" value="Peptidase_M1_aminopeptidases"/>
</dbReference>
<dbReference type="STRING" id="4909.A0A2U9RAW8"/>
<dbReference type="Gene3D" id="1.25.50.20">
    <property type="match status" value="1"/>
</dbReference>
<dbReference type="Gene3D" id="1.10.390.10">
    <property type="entry name" value="Neutral Protease Domain 2"/>
    <property type="match status" value="1"/>
</dbReference>
<dbReference type="EC" id="3.4.11.-" evidence="11"/>
<evidence type="ECO:0000256" key="10">
    <source>
        <dbReference type="PIRSR" id="PIRSR634016-4"/>
    </source>
</evidence>
<keyword evidence="7 11" id="KW-0482">Metalloprotease</keyword>
<feature type="active site" description="Proton acceptor" evidence="8">
    <location>
        <position position="344"/>
    </location>
</feature>
<keyword evidence="5 11" id="KW-0378">Hydrolase</keyword>
<dbReference type="RefSeq" id="XP_029323652.1">
    <property type="nucleotide sequence ID" value="XM_029467792.1"/>
</dbReference>